<dbReference type="AlphaFoldDB" id="A0A498C7P3"/>
<keyword evidence="1" id="KW-0472">Membrane</keyword>
<feature type="transmembrane region" description="Helical" evidence="1">
    <location>
        <begin position="405"/>
        <end position="425"/>
    </location>
</feature>
<gene>
    <name evidence="2" type="ORF">DFR31_1043</name>
</gene>
<name>A0A498C7P3_9GAMM</name>
<dbReference type="Proteomes" id="UP000275461">
    <property type="component" value="Unassembled WGS sequence"/>
</dbReference>
<keyword evidence="1" id="KW-0812">Transmembrane</keyword>
<evidence type="ECO:0000313" key="3">
    <source>
        <dbReference type="Proteomes" id="UP000275461"/>
    </source>
</evidence>
<organism evidence="2 3">
    <name type="scientific">Alkalispirillum mobile</name>
    <dbReference type="NCBI Taxonomy" id="85925"/>
    <lineage>
        <taxon>Bacteria</taxon>
        <taxon>Pseudomonadati</taxon>
        <taxon>Pseudomonadota</taxon>
        <taxon>Gammaproteobacteria</taxon>
        <taxon>Chromatiales</taxon>
        <taxon>Ectothiorhodospiraceae</taxon>
        <taxon>Alkalispirillum</taxon>
    </lineage>
</organism>
<comment type="caution">
    <text evidence="2">The sequence shown here is derived from an EMBL/GenBank/DDBJ whole genome shotgun (WGS) entry which is preliminary data.</text>
</comment>
<feature type="transmembrane region" description="Helical" evidence="1">
    <location>
        <begin position="370"/>
        <end position="393"/>
    </location>
</feature>
<dbReference type="Pfam" id="PF11902">
    <property type="entry name" value="DUF3422"/>
    <property type="match status" value="1"/>
</dbReference>
<protein>
    <submittedName>
        <fullName evidence="2">Putative membrane-anchored protein</fullName>
    </submittedName>
</protein>
<dbReference type="RefSeq" id="WP_121441560.1">
    <property type="nucleotide sequence ID" value="NZ_RCDA01000001.1"/>
</dbReference>
<evidence type="ECO:0000256" key="1">
    <source>
        <dbReference type="SAM" id="Phobius"/>
    </source>
</evidence>
<evidence type="ECO:0000313" key="2">
    <source>
        <dbReference type="EMBL" id="RLK51127.1"/>
    </source>
</evidence>
<reference evidence="2 3" key="1">
    <citation type="submission" date="2018-10" db="EMBL/GenBank/DDBJ databases">
        <title>Genomic Encyclopedia of Type Strains, Phase IV (KMG-IV): sequencing the most valuable type-strain genomes for metagenomic binning, comparative biology and taxonomic classification.</title>
        <authorList>
            <person name="Goeker M."/>
        </authorList>
    </citation>
    <scope>NUCLEOTIDE SEQUENCE [LARGE SCALE GENOMIC DNA]</scope>
    <source>
        <strain evidence="2 3">DSM 12769</strain>
    </source>
</reference>
<keyword evidence="1" id="KW-1133">Transmembrane helix</keyword>
<keyword evidence="3" id="KW-1185">Reference proteome</keyword>
<dbReference type="EMBL" id="RCDA01000001">
    <property type="protein sequence ID" value="RLK51127.1"/>
    <property type="molecule type" value="Genomic_DNA"/>
</dbReference>
<dbReference type="OrthoDB" id="9767470at2"/>
<dbReference type="InterPro" id="IPR021830">
    <property type="entry name" value="DUF3422"/>
</dbReference>
<proteinExistence type="predicted"/>
<accession>A0A498C7P3</accession>
<sequence>MNQDSENQHLPDHPLRRAIHDEVHARPFEILRAPVRVSHLAMLSGRYGAADDREHVAELCRRFGVAPPTPGATHLSADFGPFRLKWERRTEFSTYTFFVQGEFDNPFTEPAICQVPLDWLQALPGQRMVGIHLGLEAADMPARSLTETVALFNQNTVVGSVVSDGAARAWTDFRIHQDGYSRFLVRDIRLRERQAGRVVQRLLEIETYRMMALLAFPVAQEVSPELTALEERLADMTQQLADIRALEDEQGLLAELSSLAAKVERIGNATHYRFNAARAYYSLVGRRMAELREQRVPGLQTVKGFLDRRLEPAMQTCESVARRQESLALRVARTADLLRTRVDVALEAQNRDLLDSMNRRARLQMRLQETVEGLSVVAISYYGVSLVGYLLGAGHAAGLDVPVDLLRGAAVPVVVAAVWLGVRWVKRRVVGRSGH</sequence>